<dbReference type="EMBL" id="KI517435">
    <property type="protein sequence ID" value="ESQ45482.1"/>
    <property type="molecule type" value="Genomic_DNA"/>
</dbReference>
<dbReference type="GO" id="GO:0009696">
    <property type="term" value="P:salicylic acid metabolic process"/>
    <property type="evidence" value="ECO:0007669"/>
    <property type="project" value="TreeGrafter"/>
</dbReference>
<dbReference type="KEGG" id="eus:EUTSA_v10010606mg"/>
<dbReference type="eggNOG" id="ENOG502QQCC">
    <property type="taxonomic scope" value="Eukaryota"/>
</dbReference>
<dbReference type="STRING" id="72664.V4LSP3"/>
<dbReference type="FunFam" id="3.40.50.1820:FF:000051">
    <property type="entry name" value="(S)-hydroxynitrile lyase"/>
    <property type="match status" value="1"/>
</dbReference>
<dbReference type="GO" id="GO:0080032">
    <property type="term" value="F:methyl jasmonate esterase activity"/>
    <property type="evidence" value="ECO:0007669"/>
    <property type="project" value="EnsemblPlants"/>
</dbReference>
<feature type="domain" description="AB hydrolase-1" evidence="1">
    <location>
        <begin position="31"/>
        <end position="273"/>
    </location>
</feature>
<dbReference type="GO" id="GO:0080031">
    <property type="term" value="F:methyl salicylate esterase activity"/>
    <property type="evidence" value="ECO:0007669"/>
    <property type="project" value="TreeGrafter"/>
</dbReference>
<dbReference type="InterPro" id="IPR029058">
    <property type="entry name" value="AB_hydrolase_fold"/>
</dbReference>
<dbReference type="InterPro" id="IPR045889">
    <property type="entry name" value="MES/HNL"/>
</dbReference>
<dbReference type="GO" id="GO:0009694">
    <property type="term" value="P:jasmonic acid metabolic process"/>
    <property type="evidence" value="ECO:0007669"/>
    <property type="project" value="TreeGrafter"/>
</dbReference>
<sequence>MCTRIYKDNITYQTKYQMQTQHMQQHPHHHFVLVHGSCHGAWCWFKLAAKLKAVGHRVTAVELGGSGIDTRRLDEVRSVSEYLEPLMSFMESLPEQEKVVLVGHSYGGIGTSLAMERFPTKISVGIFLSAYMPHHESPPSVLIQEYFKRLPEGFAMDSQFTFEEGPEQLPSSVMFGTSFLKEKAYSNCQLEDLELAMALVKPSWLYPKELEGEDLLTKESYGSGKRVFIVCEGDNVVPEEIQKWMISNYEPNEVKVIEEAGHMAMLTKPQQLSQLLQEIATRYN</sequence>
<dbReference type="GO" id="GO:0080030">
    <property type="term" value="F:methyl indole-3-acetate esterase activity"/>
    <property type="evidence" value="ECO:0007669"/>
    <property type="project" value="TreeGrafter"/>
</dbReference>
<keyword evidence="3" id="KW-1185">Reference proteome</keyword>
<protein>
    <recommendedName>
        <fullName evidence="1">AB hydrolase-1 domain-containing protein</fullName>
    </recommendedName>
</protein>
<dbReference type="InterPro" id="IPR000073">
    <property type="entry name" value="AB_hydrolase_1"/>
</dbReference>
<dbReference type="OMA" id="HMAMLTK"/>
<dbReference type="PANTHER" id="PTHR10992">
    <property type="entry name" value="METHYLESTERASE FAMILY MEMBER"/>
    <property type="match status" value="1"/>
</dbReference>
<accession>V4LSP3</accession>
<gene>
    <name evidence="2" type="ORF">EUTSA_v10010606mg</name>
</gene>
<evidence type="ECO:0000313" key="3">
    <source>
        <dbReference type="Proteomes" id="UP000030689"/>
    </source>
</evidence>
<evidence type="ECO:0000313" key="2">
    <source>
        <dbReference type="EMBL" id="ESQ45482.1"/>
    </source>
</evidence>
<dbReference type="Gene3D" id="3.40.50.1820">
    <property type="entry name" value="alpha/beta hydrolase"/>
    <property type="match status" value="1"/>
</dbReference>
<evidence type="ECO:0000259" key="1">
    <source>
        <dbReference type="Pfam" id="PF12697"/>
    </source>
</evidence>
<dbReference type="Gramene" id="ESQ45482">
    <property type="protein sequence ID" value="ESQ45482"/>
    <property type="gene ID" value="EUTSA_v10010606mg"/>
</dbReference>
<organism evidence="2 3">
    <name type="scientific">Eutrema salsugineum</name>
    <name type="common">Saltwater cress</name>
    <name type="synonym">Sisymbrium salsugineum</name>
    <dbReference type="NCBI Taxonomy" id="72664"/>
    <lineage>
        <taxon>Eukaryota</taxon>
        <taxon>Viridiplantae</taxon>
        <taxon>Streptophyta</taxon>
        <taxon>Embryophyta</taxon>
        <taxon>Tracheophyta</taxon>
        <taxon>Spermatophyta</taxon>
        <taxon>Magnoliopsida</taxon>
        <taxon>eudicotyledons</taxon>
        <taxon>Gunneridae</taxon>
        <taxon>Pentapetalae</taxon>
        <taxon>rosids</taxon>
        <taxon>malvids</taxon>
        <taxon>Brassicales</taxon>
        <taxon>Brassicaceae</taxon>
        <taxon>Eutremeae</taxon>
        <taxon>Eutrema</taxon>
    </lineage>
</organism>
<dbReference type="Proteomes" id="UP000030689">
    <property type="component" value="Unassembled WGS sequence"/>
</dbReference>
<dbReference type="SUPFAM" id="SSF53474">
    <property type="entry name" value="alpha/beta-Hydrolases"/>
    <property type="match status" value="1"/>
</dbReference>
<dbReference type="AlphaFoldDB" id="V4LSP3"/>
<dbReference type="Pfam" id="PF12697">
    <property type="entry name" value="Abhydrolase_6"/>
    <property type="match status" value="1"/>
</dbReference>
<dbReference type="PANTHER" id="PTHR10992:SF943">
    <property type="entry name" value="METHYLESTERASE 10"/>
    <property type="match status" value="1"/>
</dbReference>
<name>V4LSP3_EUTSA</name>
<reference evidence="2 3" key="1">
    <citation type="journal article" date="2013" name="Front. Plant Sci.">
        <title>The Reference Genome of the Halophytic Plant Eutrema salsugineum.</title>
        <authorList>
            <person name="Yang R."/>
            <person name="Jarvis D.E."/>
            <person name="Chen H."/>
            <person name="Beilstein M.A."/>
            <person name="Grimwood J."/>
            <person name="Jenkins J."/>
            <person name="Shu S."/>
            <person name="Prochnik S."/>
            <person name="Xin M."/>
            <person name="Ma C."/>
            <person name="Schmutz J."/>
            <person name="Wing R.A."/>
            <person name="Mitchell-Olds T."/>
            <person name="Schumaker K.S."/>
            <person name="Wang X."/>
        </authorList>
    </citation>
    <scope>NUCLEOTIDE SEQUENCE [LARGE SCALE GENOMIC DNA]</scope>
</reference>
<proteinExistence type="predicted"/>
<dbReference type="OrthoDB" id="408373at2759"/>